<dbReference type="Proteomes" id="UP000799640">
    <property type="component" value="Unassembled WGS sequence"/>
</dbReference>
<name>A0A6G1HWP4_9PEZI</name>
<gene>
    <name evidence="1" type="ORF">EJ06DRAFT_430709</name>
</gene>
<protein>
    <submittedName>
        <fullName evidence="1">Uncharacterized protein</fullName>
    </submittedName>
</protein>
<reference evidence="1" key="1">
    <citation type="journal article" date="2020" name="Stud. Mycol.">
        <title>101 Dothideomycetes genomes: a test case for predicting lifestyles and emergence of pathogens.</title>
        <authorList>
            <person name="Haridas S."/>
            <person name="Albert R."/>
            <person name="Binder M."/>
            <person name="Bloem J."/>
            <person name="Labutti K."/>
            <person name="Salamov A."/>
            <person name="Andreopoulos B."/>
            <person name="Baker S."/>
            <person name="Barry K."/>
            <person name="Bills G."/>
            <person name="Bluhm B."/>
            <person name="Cannon C."/>
            <person name="Castanera R."/>
            <person name="Culley D."/>
            <person name="Daum C."/>
            <person name="Ezra D."/>
            <person name="Gonzalez J."/>
            <person name="Henrissat B."/>
            <person name="Kuo A."/>
            <person name="Liang C."/>
            <person name="Lipzen A."/>
            <person name="Lutzoni F."/>
            <person name="Magnuson J."/>
            <person name="Mondo S."/>
            <person name="Nolan M."/>
            <person name="Ohm R."/>
            <person name="Pangilinan J."/>
            <person name="Park H.-J."/>
            <person name="Ramirez L."/>
            <person name="Alfaro M."/>
            <person name="Sun H."/>
            <person name="Tritt A."/>
            <person name="Yoshinaga Y."/>
            <person name="Zwiers L.-H."/>
            <person name="Turgeon B."/>
            <person name="Goodwin S."/>
            <person name="Spatafora J."/>
            <person name="Crous P."/>
            <person name="Grigoriev I."/>
        </authorList>
    </citation>
    <scope>NUCLEOTIDE SEQUENCE</scope>
    <source>
        <strain evidence="1">CBS 262.69</strain>
    </source>
</reference>
<proteinExistence type="predicted"/>
<organism evidence="1 2">
    <name type="scientific">Trichodelitschia bisporula</name>
    <dbReference type="NCBI Taxonomy" id="703511"/>
    <lineage>
        <taxon>Eukaryota</taxon>
        <taxon>Fungi</taxon>
        <taxon>Dikarya</taxon>
        <taxon>Ascomycota</taxon>
        <taxon>Pezizomycotina</taxon>
        <taxon>Dothideomycetes</taxon>
        <taxon>Dothideomycetes incertae sedis</taxon>
        <taxon>Phaeotrichales</taxon>
        <taxon>Phaeotrichaceae</taxon>
        <taxon>Trichodelitschia</taxon>
    </lineage>
</organism>
<evidence type="ECO:0000313" key="1">
    <source>
        <dbReference type="EMBL" id="KAF2400440.1"/>
    </source>
</evidence>
<evidence type="ECO:0000313" key="2">
    <source>
        <dbReference type="Proteomes" id="UP000799640"/>
    </source>
</evidence>
<sequence length="241" mass="26820">MSISPRLSPAVSLHWHRYSSTDAVTPPPTPIAHAFPRLAGCGRSTQRWLDEYRYVPGHMSFRAFLWLVALTNGTAAVQPPFGTSTSSTKCKLDRNNNNFFRIKGCLCRAPERVLKDGFLHHLTCVSPTVSSSLLLSRLFLSSLPLPYLSHLVPSLRPHHPLPSQHPLHPHIPHQVPSRLFLNILPRSPLSPFNSRPSHIATFFHDQLFLTLPQQSVCGPSASLVSSFIFLGGKIGRRLPLP</sequence>
<dbReference type="EMBL" id="ML996695">
    <property type="protein sequence ID" value="KAF2400440.1"/>
    <property type="molecule type" value="Genomic_DNA"/>
</dbReference>
<dbReference type="AlphaFoldDB" id="A0A6G1HWP4"/>
<accession>A0A6G1HWP4</accession>
<keyword evidence="2" id="KW-1185">Reference proteome</keyword>